<evidence type="ECO:0000313" key="1">
    <source>
        <dbReference type="EMBL" id="AAP78120.1"/>
    </source>
</evidence>
<accession>Q7VG02</accession>
<dbReference type="KEGG" id="hhe:HH_1523"/>
<evidence type="ECO:0000313" key="2">
    <source>
        <dbReference type="Proteomes" id="UP000002495"/>
    </source>
</evidence>
<name>Q7VG02_HELHP</name>
<proteinExistence type="predicted"/>
<dbReference type="EMBL" id="AE017125">
    <property type="protein sequence ID" value="AAP78120.1"/>
    <property type="molecule type" value="Genomic_DNA"/>
</dbReference>
<organism evidence="1 2">
    <name type="scientific">Helicobacter hepaticus (strain ATCC 51449 / 3B1)</name>
    <dbReference type="NCBI Taxonomy" id="235279"/>
    <lineage>
        <taxon>Bacteria</taxon>
        <taxon>Pseudomonadati</taxon>
        <taxon>Campylobacterota</taxon>
        <taxon>Epsilonproteobacteria</taxon>
        <taxon>Campylobacterales</taxon>
        <taxon>Helicobacteraceae</taxon>
        <taxon>Helicobacter</taxon>
    </lineage>
</organism>
<reference evidence="1 2" key="1">
    <citation type="journal article" date="2003" name="Proc. Natl. Acad. Sci. U.S.A.">
        <title>The complete genome sequence of the carcinogenic bacterium Helicobacter hepaticus.</title>
        <authorList>
            <person name="Suerbaum S."/>
            <person name="Josenhans C."/>
            <person name="Sterzenbach T."/>
            <person name="Drescher B."/>
            <person name="Brandt P."/>
            <person name="Bell M."/>
            <person name="Droege M."/>
            <person name="Fartmann B."/>
            <person name="Fischer H.-P."/>
            <person name="Ge Z."/>
            <person name="Hoerster A."/>
            <person name="Holland R."/>
            <person name="Klein K."/>
            <person name="Koenig J."/>
            <person name="Macko L."/>
            <person name="Mendz G.L."/>
            <person name="Nyakatura G."/>
            <person name="Schauer D.B."/>
            <person name="Shen Z."/>
            <person name="Weber J."/>
            <person name="Frosch M."/>
            <person name="Fox J.G."/>
        </authorList>
    </citation>
    <scope>NUCLEOTIDE SEQUENCE [LARGE SCALE GENOMIC DNA]</scope>
    <source>
        <strain evidence="2">ATCC 51449 / 3B1</strain>
    </source>
</reference>
<dbReference type="AlphaFoldDB" id="Q7VG02"/>
<protein>
    <submittedName>
        <fullName evidence="1">Uncharacterized protein</fullName>
    </submittedName>
</protein>
<dbReference type="Proteomes" id="UP000002495">
    <property type="component" value="Chromosome"/>
</dbReference>
<dbReference type="HOGENOM" id="CLU_2342886_0_0_7"/>
<gene>
    <name evidence="1" type="ordered locus">HH_1523</name>
</gene>
<sequence>MFFIKCNIQCKTLKICFKEHILIFKEFFMNKLGLVLTLCLGLAFSPLCALESTSQKNAHHAQNTSLSQADAAFLFTANANNLNVVALSDEEMRLIEG</sequence>
<dbReference type="STRING" id="235279.HH_1523"/>
<keyword evidence="2" id="KW-1185">Reference proteome</keyword>